<dbReference type="InterPro" id="IPR000210">
    <property type="entry name" value="BTB/POZ_dom"/>
</dbReference>
<dbReference type="InterPro" id="IPR011333">
    <property type="entry name" value="SKP1/BTB/POZ_sf"/>
</dbReference>
<dbReference type="PANTHER" id="PTHR23110">
    <property type="entry name" value="BTB DOMAIN TRANSCRIPTION FACTOR"/>
    <property type="match status" value="1"/>
</dbReference>
<protein>
    <submittedName>
        <fullName evidence="12">Modifier of mdg4-like</fullName>
    </submittedName>
</protein>
<dbReference type="Proteomes" id="UP000695000">
    <property type="component" value="Unplaced"/>
</dbReference>
<evidence type="ECO:0000256" key="9">
    <source>
        <dbReference type="SAM" id="MobiDB-lite"/>
    </source>
</evidence>
<keyword evidence="3" id="KW-0221">Differentiation</keyword>
<gene>
    <name evidence="12" type="primary">LOC108565816</name>
</gene>
<evidence type="ECO:0000256" key="7">
    <source>
        <dbReference type="ARBA" id="ARBA00023242"/>
    </source>
</evidence>
<comment type="function">
    <text evidence="8">Putative transcription factor required for axon growth and guidance in the central and peripheral nervous systems. Repels CNS axons away from the midline by promoting the expression of the midline repellent sli and its receptor robo.</text>
</comment>
<keyword evidence="6" id="KW-0804">Transcription</keyword>
<dbReference type="SUPFAM" id="SSF54695">
    <property type="entry name" value="POZ domain"/>
    <property type="match status" value="1"/>
</dbReference>
<dbReference type="RefSeq" id="XP_017780951.1">
    <property type="nucleotide sequence ID" value="XM_017925462.1"/>
</dbReference>
<dbReference type="Gene3D" id="3.30.710.10">
    <property type="entry name" value="Potassium Channel Kv1.1, Chain A"/>
    <property type="match status" value="1"/>
</dbReference>
<dbReference type="Pfam" id="PF00651">
    <property type="entry name" value="BTB"/>
    <property type="match status" value="1"/>
</dbReference>
<evidence type="ECO:0000256" key="1">
    <source>
        <dbReference type="ARBA" id="ARBA00004123"/>
    </source>
</evidence>
<evidence type="ECO:0000256" key="2">
    <source>
        <dbReference type="ARBA" id="ARBA00022473"/>
    </source>
</evidence>
<keyword evidence="5" id="KW-0805">Transcription regulation</keyword>
<evidence type="ECO:0000256" key="6">
    <source>
        <dbReference type="ARBA" id="ARBA00023163"/>
    </source>
</evidence>
<dbReference type="GeneID" id="108565816"/>
<evidence type="ECO:0000256" key="4">
    <source>
        <dbReference type="ARBA" id="ARBA00022902"/>
    </source>
</evidence>
<accession>A0ABM1N2A1</accession>
<sequence length="550" mass="62058">MRKEDNLKTRVCVQYDDHSRLMCSVLCSLMEHQSLVDLAIRCGNNTMHAHKCILAASSPYFREQLEKNPGTEQVIINGLDFVIMKSVIEFIYCGETNILEEHLKHVAAAAKLFQIGGLQALAPEVNFDSDESIQIPAPIFMNKKPKYSSAYVPYVQTQNVPMEKHAIPLQTDPTYRRLKRKYVKTTNILEAEKACAREARASRLALEALKKELGPSNQIHTFEIEDSCTETTVENFIPHGEEESFMNELEGMPLQVVNYSDLASPILTTSGQIINLPKGLSNSIIPFEVTSESEKTIEKIRDVFCQEMQTNVEIMYKTPEGEFVKVTDEVLRNITGDTLQFQVIDENGREGEIQLLDDKIKMKPENNQDEVDVGAGSGDGNNQNDDSKNQKGKTNNKKYEDEDSFADFINSSFPEETVNHGSPDLNGMLLKLGSAEKADADDRRSERLIDEDHTDILKEINSMQYYDKSVYEDVAEKIESAFESEQLEKSNDEDAPNKKIKCKKTVEGGGGDEPEPRYSPRKTRSNKLSATLEDVFKSLENKKRAIAKKK</sequence>
<evidence type="ECO:0000313" key="11">
    <source>
        <dbReference type="Proteomes" id="UP000695000"/>
    </source>
</evidence>
<dbReference type="PANTHER" id="PTHR23110:SF111">
    <property type="entry name" value="LONGITUDINALS LACKING PROTEIN, ISOFORMS F_I_K_T"/>
    <property type="match status" value="1"/>
</dbReference>
<feature type="region of interest" description="Disordered" evidence="9">
    <location>
        <begin position="358"/>
        <end position="402"/>
    </location>
</feature>
<feature type="region of interest" description="Disordered" evidence="9">
    <location>
        <begin position="483"/>
        <end position="530"/>
    </location>
</feature>
<keyword evidence="7" id="KW-0539">Nucleus</keyword>
<organism evidence="11 12">
    <name type="scientific">Nicrophorus vespilloides</name>
    <name type="common">Boreal carrion beetle</name>
    <dbReference type="NCBI Taxonomy" id="110193"/>
    <lineage>
        <taxon>Eukaryota</taxon>
        <taxon>Metazoa</taxon>
        <taxon>Ecdysozoa</taxon>
        <taxon>Arthropoda</taxon>
        <taxon>Hexapoda</taxon>
        <taxon>Insecta</taxon>
        <taxon>Pterygota</taxon>
        <taxon>Neoptera</taxon>
        <taxon>Endopterygota</taxon>
        <taxon>Coleoptera</taxon>
        <taxon>Polyphaga</taxon>
        <taxon>Staphyliniformia</taxon>
        <taxon>Silphidae</taxon>
        <taxon>Nicrophorinae</taxon>
        <taxon>Nicrophorus</taxon>
    </lineage>
</organism>
<name>A0ABM1N2A1_NICVS</name>
<evidence type="ECO:0000256" key="3">
    <source>
        <dbReference type="ARBA" id="ARBA00022782"/>
    </source>
</evidence>
<evidence type="ECO:0000313" key="12">
    <source>
        <dbReference type="RefSeq" id="XP_017780951.1"/>
    </source>
</evidence>
<dbReference type="PROSITE" id="PS50097">
    <property type="entry name" value="BTB"/>
    <property type="match status" value="1"/>
</dbReference>
<dbReference type="SMART" id="SM00225">
    <property type="entry name" value="BTB"/>
    <property type="match status" value="1"/>
</dbReference>
<evidence type="ECO:0000256" key="8">
    <source>
        <dbReference type="ARBA" id="ARBA00037382"/>
    </source>
</evidence>
<evidence type="ECO:0000256" key="5">
    <source>
        <dbReference type="ARBA" id="ARBA00023015"/>
    </source>
</evidence>
<feature type="compositionally biased region" description="Basic and acidic residues" evidence="9">
    <location>
        <begin position="483"/>
        <end position="497"/>
    </location>
</feature>
<comment type="subcellular location">
    <subcellularLocation>
        <location evidence="1">Nucleus</location>
    </subcellularLocation>
</comment>
<dbReference type="InterPro" id="IPR051095">
    <property type="entry name" value="Dros_DevTransReg"/>
</dbReference>
<keyword evidence="2" id="KW-0217">Developmental protein</keyword>
<proteinExistence type="predicted"/>
<reference evidence="12" key="1">
    <citation type="submission" date="2025-08" db="UniProtKB">
        <authorList>
            <consortium name="RefSeq"/>
        </authorList>
    </citation>
    <scope>IDENTIFICATION</scope>
    <source>
        <tissue evidence="12">Whole Larva</tissue>
    </source>
</reference>
<feature type="domain" description="BTB" evidence="10">
    <location>
        <begin position="36"/>
        <end position="100"/>
    </location>
</feature>
<keyword evidence="11" id="KW-1185">Reference proteome</keyword>
<keyword evidence="4" id="KW-0524">Neurogenesis</keyword>
<evidence type="ECO:0000259" key="10">
    <source>
        <dbReference type="PROSITE" id="PS50097"/>
    </source>
</evidence>